<dbReference type="GO" id="GO:0006361">
    <property type="term" value="P:transcription initiation at RNA polymerase I promoter"/>
    <property type="evidence" value="ECO:0007669"/>
    <property type="project" value="TreeGrafter"/>
</dbReference>
<feature type="compositionally biased region" description="Low complexity" evidence="1">
    <location>
        <begin position="852"/>
        <end position="864"/>
    </location>
</feature>
<dbReference type="GeneID" id="39593612"/>
<dbReference type="AlphaFoldDB" id="A0A427XNK3"/>
<dbReference type="EMBL" id="RSCE01000008">
    <property type="protein sequence ID" value="RSH80489.1"/>
    <property type="molecule type" value="Genomic_DNA"/>
</dbReference>
<feature type="region of interest" description="Disordered" evidence="1">
    <location>
        <begin position="693"/>
        <end position="864"/>
    </location>
</feature>
<dbReference type="GO" id="GO:0042790">
    <property type="term" value="P:nucleolar large rRNA transcription by RNA polymerase I"/>
    <property type="evidence" value="ECO:0007669"/>
    <property type="project" value="InterPro"/>
</dbReference>
<feature type="compositionally biased region" description="Polar residues" evidence="1">
    <location>
        <begin position="822"/>
        <end position="844"/>
    </location>
</feature>
<feature type="region of interest" description="Disordered" evidence="1">
    <location>
        <begin position="454"/>
        <end position="515"/>
    </location>
</feature>
<feature type="compositionally biased region" description="Acidic residues" evidence="1">
    <location>
        <begin position="769"/>
        <end position="781"/>
    </location>
</feature>
<dbReference type="GO" id="GO:0000500">
    <property type="term" value="C:RNA polymerase I upstream activating factor complex"/>
    <property type="evidence" value="ECO:0007669"/>
    <property type="project" value="InterPro"/>
</dbReference>
<evidence type="ECO:0000256" key="1">
    <source>
        <dbReference type="SAM" id="MobiDB-lite"/>
    </source>
</evidence>
<feature type="compositionally biased region" description="Acidic residues" evidence="1">
    <location>
        <begin position="718"/>
        <end position="761"/>
    </location>
</feature>
<name>A0A427XNK3_9TREE</name>
<keyword evidence="3" id="KW-1185">Reference proteome</keyword>
<proteinExistence type="predicted"/>
<evidence type="ECO:0000313" key="3">
    <source>
        <dbReference type="Proteomes" id="UP000279236"/>
    </source>
</evidence>
<accession>A0A427XNK3</accession>
<dbReference type="GO" id="GO:0000182">
    <property type="term" value="F:rDNA binding"/>
    <property type="evidence" value="ECO:0007669"/>
    <property type="project" value="TreeGrafter"/>
</dbReference>
<dbReference type="RefSeq" id="XP_028475436.1">
    <property type="nucleotide sequence ID" value="XM_028624364.1"/>
</dbReference>
<sequence length="864" mass="96049">MHDGDEGSTTLPRNSADSSTASRPMPDNAEAGPSRTEASATDTDAELPGLKWYISDLDRHMKRSAAHLDGRLSLAHNDLPHTQFEWSVIPPSNCLWTSDEKALFFAALARHSRLRPDLISLDVGTKSVALVEEYLAALRWGKQHLGDRIRQHDESRQWRDHLIDTGAYSVDDLWLEIEEEFSETLDRLITDAAVPARRKRAPSSETLLNEYGGSLDVDKLSTLDGLLKVSEEKSTTDLVGIYNSESSSDDDEDPIVKDNREIEKLDAIAKKERTPAQRARLRTLVNRKRNRQQYRLRALLKQGMTQNQITEGGGPDAVFGRQPDKSLALESRPGAKRKKHAESIAVHDPEIVRLGELGMDRYLTQQGWELFNYAHMGDAITAYAKAHSDRPAPAISFPVLGELYTEVLAYLKPLVYQAVIIAEQQAVQNKTEEVDVAHVRGAIALRGEKRPREVFSEAKKQFSGIGSEAGTPDRSSRRNSTANPVTPDRTHRPRSQSPSRSSSPSRPPSPPRTFVEHDLTSWMDAGVVPPDISNLPEAQTAVDPLDDEWEIISTVTDDEDEALDDALDVADSALDNAVSRQLDHAVVDNDTRIIIDGTAWVNAKERQPARKRKRRDTGATEAEDEDEDVRDAQQAYRDLIATIQETRRNRRAVRRRTELFPRTSTFKEGGRVRVRHTLGWRKARKGEGHWLVGSDESEMEVESDEGVEEWVASGTGSEGEESEESEEAGWEGDDGEGEQGDEVESQADAEVDAEEAPEEVTEDQRVEAGDGDSDENEDDERETPVPASDSMEVEEDELESSVQEDMDVGDYDDGSQDDIVDTQITGFTTTQDPITHDTQLTADTYSPEPPESIGSIGSMGSSDW</sequence>
<feature type="compositionally biased region" description="Low complexity" evidence="1">
    <location>
        <begin position="495"/>
        <end position="504"/>
    </location>
</feature>
<feature type="compositionally biased region" description="Acidic residues" evidence="1">
    <location>
        <begin position="791"/>
        <end position="820"/>
    </location>
</feature>
<reference evidence="2 3" key="1">
    <citation type="submission" date="2018-11" db="EMBL/GenBank/DDBJ databases">
        <title>Genome sequence of Apiotrichum porosum DSM 27194.</title>
        <authorList>
            <person name="Aliyu H."/>
            <person name="Gorte O."/>
            <person name="Ochsenreither K."/>
        </authorList>
    </citation>
    <scope>NUCLEOTIDE SEQUENCE [LARGE SCALE GENOMIC DNA]</scope>
    <source>
        <strain evidence="2 3">DSM 27194</strain>
    </source>
</reference>
<gene>
    <name evidence="2" type="ORF">EHS24_009069</name>
</gene>
<comment type="caution">
    <text evidence="2">The sequence shown here is derived from an EMBL/GenBank/DDBJ whole genome shotgun (WGS) entry which is preliminary data.</text>
</comment>
<dbReference type="OrthoDB" id="2240312at2759"/>
<dbReference type="PANTHER" id="PTHR28079:SF1">
    <property type="entry name" value="RNA POLYMERASE I-SPECIFIC TRANSCRIPTION INITIATION FACTOR RRN5"/>
    <property type="match status" value="1"/>
</dbReference>
<protein>
    <submittedName>
        <fullName evidence="2">Uncharacterized protein</fullName>
    </submittedName>
</protein>
<feature type="compositionally biased region" description="Polar residues" evidence="1">
    <location>
        <begin position="7"/>
        <end position="22"/>
    </location>
</feature>
<dbReference type="GO" id="GO:0001181">
    <property type="term" value="F:RNA polymerase I general transcription initiation factor activity"/>
    <property type="evidence" value="ECO:0007669"/>
    <property type="project" value="TreeGrafter"/>
</dbReference>
<feature type="region of interest" description="Disordered" evidence="1">
    <location>
        <begin position="604"/>
        <end position="631"/>
    </location>
</feature>
<dbReference type="PANTHER" id="PTHR28079">
    <property type="entry name" value="RNA POLYMERASE I-SPECIFIC TRANSCRIPTION INITIATION FACTOR RRN5"/>
    <property type="match status" value="1"/>
</dbReference>
<dbReference type="STRING" id="105984.A0A427XNK3"/>
<feature type="compositionally biased region" description="Acidic residues" evidence="1">
    <location>
        <begin position="695"/>
        <end position="708"/>
    </location>
</feature>
<dbReference type="InterPro" id="IPR039601">
    <property type="entry name" value="Rrn5"/>
</dbReference>
<feature type="region of interest" description="Disordered" evidence="1">
    <location>
        <begin position="1"/>
        <end position="42"/>
    </location>
</feature>
<evidence type="ECO:0000313" key="2">
    <source>
        <dbReference type="EMBL" id="RSH80489.1"/>
    </source>
</evidence>
<dbReference type="Proteomes" id="UP000279236">
    <property type="component" value="Unassembled WGS sequence"/>
</dbReference>
<organism evidence="2 3">
    <name type="scientific">Apiotrichum porosum</name>
    <dbReference type="NCBI Taxonomy" id="105984"/>
    <lineage>
        <taxon>Eukaryota</taxon>
        <taxon>Fungi</taxon>
        <taxon>Dikarya</taxon>
        <taxon>Basidiomycota</taxon>
        <taxon>Agaricomycotina</taxon>
        <taxon>Tremellomycetes</taxon>
        <taxon>Trichosporonales</taxon>
        <taxon>Trichosporonaceae</taxon>
        <taxon>Apiotrichum</taxon>
    </lineage>
</organism>